<protein>
    <submittedName>
        <fullName evidence="2">Uncharacterized protein</fullName>
    </submittedName>
</protein>
<dbReference type="Proteomes" id="UP000004097">
    <property type="component" value="Unassembled WGS sequence"/>
</dbReference>
<dbReference type="HOGENOM" id="CLU_1926179_0_0_9"/>
<dbReference type="eggNOG" id="ENOG5033313">
    <property type="taxonomic scope" value="Bacteria"/>
</dbReference>
<feature type="transmembrane region" description="Helical" evidence="1">
    <location>
        <begin position="6"/>
        <end position="26"/>
    </location>
</feature>
<keyword evidence="3" id="KW-1185">Reference proteome</keyword>
<dbReference type="InterPro" id="IPR038690">
    <property type="entry name" value="NusG_2_sf"/>
</dbReference>
<gene>
    <name evidence="2" type="ORF">HMPREF9430_01412</name>
</gene>
<evidence type="ECO:0000256" key="1">
    <source>
        <dbReference type="SAM" id="Phobius"/>
    </source>
</evidence>
<proteinExistence type="predicted"/>
<evidence type="ECO:0000313" key="2">
    <source>
        <dbReference type="EMBL" id="EFW24036.1"/>
    </source>
</evidence>
<evidence type="ECO:0000313" key="3">
    <source>
        <dbReference type="Proteomes" id="UP000004097"/>
    </source>
</evidence>
<dbReference type="AlphaFoldDB" id="E7MPD1"/>
<accession>E7MPD1</accession>
<dbReference type="Gene3D" id="2.60.320.10">
    <property type="entry name" value="N-utilization substance G protein NusG, insert domain"/>
    <property type="match status" value="1"/>
</dbReference>
<keyword evidence="1" id="KW-1133">Transmembrane helix</keyword>
<keyword evidence="1" id="KW-0472">Membrane</keyword>
<dbReference type="OrthoDB" id="47603at2"/>
<name>E7MPD1_9FIRM</name>
<reference evidence="2 3" key="1">
    <citation type="submission" date="2010-08" db="EMBL/GenBank/DDBJ databases">
        <authorList>
            <person name="Weinstock G."/>
            <person name="Sodergren E."/>
            <person name="Clifton S."/>
            <person name="Fulton L."/>
            <person name="Fulton B."/>
            <person name="Courtney L."/>
            <person name="Fronick C."/>
            <person name="Harrison M."/>
            <person name="Strong C."/>
            <person name="Farmer C."/>
            <person name="Delahaunty K."/>
            <person name="Markovic C."/>
            <person name="Hall O."/>
            <person name="Minx P."/>
            <person name="Tomlinson C."/>
            <person name="Mitreva M."/>
            <person name="Hou S."/>
            <person name="Chen J."/>
            <person name="Wollam A."/>
            <person name="Pepin K.H."/>
            <person name="Johnson M."/>
            <person name="Bhonagiri V."/>
            <person name="Zhang X."/>
            <person name="Suruliraj S."/>
            <person name="Warren W."/>
            <person name="Chinwalla A."/>
            <person name="Mardis E.R."/>
            <person name="Wilson R.K."/>
        </authorList>
    </citation>
    <scope>NUCLEOTIDE SEQUENCE [LARGE SCALE GENOMIC DNA]</scope>
    <source>
        <strain evidence="2 3">F0204</strain>
    </source>
</reference>
<sequence>MKKREYIALGIITTLSIVLILVFKFIPTMFNRTNNSLNGAPNEQAKGEWIVVVYRGEIVQWFDSGVDATYTVKGNVGDLTIEVKDGKWHVSKVDCPNHNCEKMGWVDVDSILPIQCIPNGIYIVSANAVQN</sequence>
<dbReference type="RefSeq" id="WP_006526219.1">
    <property type="nucleotide sequence ID" value="NZ_GL637665.1"/>
</dbReference>
<dbReference type="Pfam" id="PF07009">
    <property type="entry name" value="NusG_II"/>
    <property type="match status" value="1"/>
</dbReference>
<organism evidence="2 3">
    <name type="scientific">Solobacterium moorei F0204</name>
    <dbReference type="NCBI Taxonomy" id="706433"/>
    <lineage>
        <taxon>Bacteria</taxon>
        <taxon>Bacillati</taxon>
        <taxon>Bacillota</taxon>
        <taxon>Erysipelotrichia</taxon>
        <taxon>Erysipelotrichales</taxon>
        <taxon>Erysipelotrichaceae</taxon>
        <taxon>Solobacterium</taxon>
    </lineage>
</organism>
<dbReference type="STRING" id="706433.HMPREF9430_01412"/>
<keyword evidence="1" id="KW-0812">Transmembrane</keyword>
<dbReference type="CDD" id="cd09910">
    <property type="entry name" value="NGN-insert_like"/>
    <property type="match status" value="1"/>
</dbReference>
<comment type="caution">
    <text evidence="2">The sequence shown here is derived from an EMBL/GenBank/DDBJ whole genome shotgun (WGS) entry which is preliminary data.</text>
</comment>
<dbReference type="EMBL" id="AECQ01000028">
    <property type="protein sequence ID" value="EFW24036.1"/>
    <property type="molecule type" value="Genomic_DNA"/>
</dbReference>